<feature type="domain" description="Transglutaminase-like" evidence="2">
    <location>
        <begin position="177"/>
        <end position="250"/>
    </location>
</feature>
<keyword evidence="4" id="KW-1185">Reference proteome</keyword>
<reference evidence="4" key="1">
    <citation type="submission" date="2016-10" db="EMBL/GenBank/DDBJ databases">
        <authorList>
            <person name="Varghese N."/>
            <person name="Submissions S."/>
        </authorList>
    </citation>
    <scope>NUCLEOTIDE SEQUENCE [LARGE SCALE GENOMIC DNA]</scope>
    <source>
        <strain evidence="4">CGMCC 4.6856</strain>
    </source>
</reference>
<dbReference type="InterPro" id="IPR002931">
    <property type="entry name" value="Transglutaminase-like"/>
</dbReference>
<dbReference type="OrthoDB" id="9804023at2"/>
<gene>
    <name evidence="3" type="ORF">SAMN05421756_102232</name>
</gene>
<evidence type="ECO:0000313" key="4">
    <source>
        <dbReference type="Proteomes" id="UP000198504"/>
    </source>
</evidence>
<dbReference type="AlphaFoldDB" id="A0A1H9CL50"/>
<evidence type="ECO:0000256" key="1">
    <source>
        <dbReference type="SAM" id="MobiDB-lite"/>
    </source>
</evidence>
<dbReference type="InterPro" id="IPR013589">
    <property type="entry name" value="Bac_transglu_N"/>
</dbReference>
<dbReference type="STRING" id="1036181.SAMN05421756_102232"/>
<dbReference type="PANTHER" id="PTHR33490">
    <property type="entry name" value="BLR5614 PROTEIN-RELATED"/>
    <property type="match status" value="1"/>
</dbReference>
<dbReference type="Pfam" id="PF08379">
    <property type="entry name" value="Bact_transglu_N"/>
    <property type="match status" value="1"/>
</dbReference>
<dbReference type="SMART" id="SM00460">
    <property type="entry name" value="TGc"/>
    <property type="match status" value="1"/>
</dbReference>
<dbReference type="Pfam" id="PF09899">
    <property type="entry name" value="DUF2126"/>
    <property type="match status" value="2"/>
</dbReference>
<dbReference type="InterPro" id="IPR038765">
    <property type="entry name" value="Papain-like_cys_pep_sf"/>
</dbReference>
<dbReference type="EMBL" id="FOFA01000002">
    <property type="protein sequence ID" value="SEQ01348.1"/>
    <property type="molecule type" value="Genomic_DNA"/>
</dbReference>
<organism evidence="3 4">
    <name type="scientific">Microlunatus flavus</name>
    <dbReference type="NCBI Taxonomy" id="1036181"/>
    <lineage>
        <taxon>Bacteria</taxon>
        <taxon>Bacillati</taxon>
        <taxon>Actinomycetota</taxon>
        <taxon>Actinomycetes</taxon>
        <taxon>Propionibacteriales</taxon>
        <taxon>Propionibacteriaceae</taxon>
        <taxon>Microlunatus</taxon>
    </lineage>
</organism>
<dbReference type="InterPro" id="IPR018667">
    <property type="entry name" value="DUF2126"/>
</dbReference>
<evidence type="ECO:0000313" key="3">
    <source>
        <dbReference type="EMBL" id="SEQ01348.1"/>
    </source>
</evidence>
<evidence type="ECO:0000259" key="2">
    <source>
        <dbReference type="SMART" id="SM00460"/>
    </source>
</evidence>
<sequence>MSIKVALEHRTTYRFGGPTQLFPHVVRLRPAPHTRTPVEAYSLSVTPADHFLNWQQDPFGNWVGRLVFPSPARELEITVGLVADLGVINPFDFFVEEYAETYPFTYTEDLAADLRPYLADPAQETGDTFSRWLDALPIDTTTPQRTITFLGALNRAVNTDVAYSVRMEVGVQTPDQTLERGIGSCRDSAWLLVEALRHFGLAARFVSGYLVQLASDDPAQGGPAEDFTDLHAWAEVYVPGAGWIGLDATSALFAGEGHIPLSATPTPASSAPITGATGPAQVEFSFSNTVRRIHEDPRVTKPYSPGQVEALQRSGAAVDERLRAAGLELTMGGEPTFVSRDDMVSPQWTVAADGPEKRVAANRLAEALAERYAAGGLVQRSQGKWYPGEPLPRWQIGLVWRPDGERVWSDPARLADPYDESTASPEAAQQAQALMDAVVRDLGLPDGTALPCYEDPLAALAVEVRQPEGPRPDVDPVVADPAVVAELDAATPDPVAWALPIVPAWFGDVWASPAWRTRRGRLVLVPGDSPAGARLPLSSVAWRDPDYTGEPSYVEPDPDLSAQVGRPQAVVVDPVEVPTRTAVVVQARDGFVHVFLPPAEQLERWLEVVALVDRAAQATGTPVVLEGYGPPPDPRITTLLVTPDPGVIEVNLHPTASWAELSELTHTLYALAAEQRLGTETFAIDGRHSGTGGGNHLTLGGPTPGRSPMLRRPDLLVSMLSWWQRHPSLSYVFSGRFVGPTSQAPRFDEGRPENLYEMEIAFAEIESFAPEEGADGPDVPEHRRRGLPWVTDRALRHLLTDITGNTHRAEFCIDKLYSPDSARGRLGLLELRGFEMPPHPDMALVQALLVRALVARFAEEPFSAPLVRWGTTLHERFLLPHFAMADLAEVVADLRAHGFEVEESWFAPYLEFRFPRIGVARAGSVEIELRQAIEPWNVLGEEATSGGTARYVDSSTERVQVKVIGFNPELHLVTCNGVAVPMTATGTPGEAVAGIRYRAWKPWSSLHPTLEIDAPLHVEVVDRANRVSLGGATYHVVHPGGRSYDTPPVNAHEAEARRARRFEAMGHTAGEIDVDALEEQLVARVVEGSDSPLTLDLRRRVPAAWGRQRARR</sequence>
<dbReference type="RefSeq" id="WP_091178140.1">
    <property type="nucleotide sequence ID" value="NZ_FOFA01000002.1"/>
</dbReference>
<dbReference type="PANTHER" id="PTHR33490:SF1">
    <property type="entry name" value="SLL1233 PROTEIN"/>
    <property type="match status" value="1"/>
</dbReference>
<accession>A0A1H9CL50</accession>
<protein>
    <submittedName>
        <fullName evidence="3">Uncharacterized conserved protein, DUF2126 family</fullName>
    </submittedName>
</protein>
<dbReference type="Pfam" id="PF01841">
    <property type="entry name" value="Transglut_core"/>
    <property type="match status" value="1"/>
</dbReference>
<name>A0A1H9CL50_9ACTN</name>
<feature type="region of interest" description="Disordered" evidence="1">
    <location>
        <begin position="688"/>
        <end position="708"/>
    </location>
</feature>
<proteinExistence type="predicted"/>
<dbReference type="SUPFAM" id="SSF54001">
    <property type="entry name" value="Cysteine proteinases"/>
    <property type="match status" value="1"/>
</dbReference>
<dbReference type="Gene3D" id="3.10.620.30">
    <property type="match status" value="1"/>
</dbReference>
<dbReference type="Proteomes" id="UP000198504">
    <property type="component" value="Unassembled WGS sequence"/>
</dbReference>